<dbReference type="InterPro" id="IPR050131">
    <property type="entry name" value="Peptidase_S8_subtilisin-like"/>
</dbReference>
<dbReference type="InterPro" id="IPR023827">
    <property type="entry name" value="Peptidase_S8_Asp-AS"/>
</dbReference>
<keyword evidence="2" id="KW-0645">Protease</keyword>
<dbReference type="Gene3D" id="3.40.50.200">
    <property type="entry name" value="Peptidase S8/S53 domain"/>
    <property type="match status" value="1"/>
</dbReference>
<dbReference type="GO" id="GO:0006508">
    <property type="term" value="P:proteolysis"/>
    <property type="evidence" value="ECO:0007669"/>
    <property type="project" value="UniProtKB-KW"/>
</dbReference>
<dbReference type="PANTHER" id="PTHR43806">
    <property type="entry name" value="PEPTIDASE S8"/>
    <property type="match status" value="1"/>
</dbReference>
<sequence>MRGERFDVATGRSVRVAVVDSGVNRKHPHIPSVFGGVAIDADGRQHPDYLDRLGHGTAVAATIVEKAPDIELYAVKVFEKELATGGDALVAAMDWAIEHQMQVINLSLGTSNPELEVQLQAVVERAISQNSIVVSAIEEGGTRWFPGSLSGVVRVALDWDCPRNEYRSVMASDGQTVFRASGFARPIPGVPLDRNLKGISFAVANLTGYLARVVEHHTEASIDEVVKILATNSATYTNQS</sequence>
<dbReference type="InterPro" id="IPR015500">
    <property type="entry name" value="Peptidase_S8_subtilisin-rel"/>
</dbReference>
<dbReference type="Pfam" id="PF00082">
    <property type="entry name" value="Peptidase_S8"/>
    <property type="match status" value="1"/>
</dbReference>
<proteinExistence type="inferred from homology"/>
<dbReference type="PANTHER" id="PTHR43806:SF11">
    <property type="entry name" value="CEREVISIN-RELATED"/>
    <property type="match status" value="1"/>
</dbReference>
<dbReference type="PRINTS" id="PR00723">
    <property type="entry name" value="SUBTILISIN"/>
</dbReference>
<evidence type="ECO:0000259" key="5">
    <source>
        <dbReference type="Pfam" id="PF00082"/>
    </source>
</evidence>
<keyword evidence="4" id="KW-0720">Serine protease</keyword>
<organism evidence="6">
    <name type="scientific">marine metagenome</name>
    <dbReference type="NCBI Taxonomy" id="408172"/>
    <lineage>
        <taxon>unclassified sequences</taxon>
        <taxon>metagenomes</taxon>
        <taxon>ecological metagenomes</taxon>
    </lineage>
</organism>
<evidence type="ECO:0000256" key="2">
    <source>
        <dbReference type="ARBA" id="ARBA00022670"/>
    </source>
</evidence>
<dbReference type="SUPFAM" id="SSF52743">
    <property type="entry name" value="Subtilisin-like"/>
    <property type="match status" value="1"/>
</dbReference>
<dbReference type="PROSITE" id="PS51892">
    <property type="entry name" value="SUBTILASE"/>
    <property type="match status" value="1"/>
</dbReference>
<keyword evidence="3" id="KW-0378">Hydrolase</keyword>
<accession>A0A381TIJ3</accession>
<evidence type="ECO:0000256" key="4">
    <source>
        <dbReference type="ARBA" id="ARBA00022825"/>
    </source>
</evidence>
<dbReference type="InterPro" id="IPR036852">
    <property type="entry name" value="Peptidase_S8/S53_dom_sf"/>
</dbReference>
<evidence type="ECO:0000313" key="6">
    <source>
        <dbReference type="EMBL" id="SVA15321.1"/>
    </source>
</evidence>
<dbReference type="AlphaFoldDB" id="A0A381TIJ3"/>
<comment type="similarity">
    <text evidence="1">Belongs to the peptidase S8 family.</text>
</comment>
<gene>
    <name evidence="6" type="ORF">METZ01_LOCUS68175</name>
</gene>
<name>A0A381TIJ3_9ZZZZ</name>
<feature type="domain" description="Peptidase S8/S53" evidence="5">
    <location>
        <begin position="11"/>
        <end position="136"/>
    </location>
</feature>
<reference evidence="6" key="1">
    <citation type="submission" date="2018-05" db="EMBL/GenBank/DDBJ databases">
        <authorList>
            <person name="Lanie J.A."/>
            <person name="Ng W.-L."/>
            <person name="Kazmierczak K.M."/>
            <person name="Andrzejewski T.M."/>
            <person name="Davidsen T.M."/>
            <person name="Wayne K.J."/>
            <person name="Tettelin H."/>
            <person name="Glass J.I."/>
            <person name="Rusch D."/>
            <person name="Podicherti R."/>
            <person name="Tsui H.-C.T."/>
            <person name="Winkler M.E."/>
        </authorList>
    </citation>
    <scope>NUCLEOTIDE SEQUENCE</scope>
</reference>
<evidence type="ECO:0000256" key="3">
    <source>
        <dbReference type="ARBA" id="ARBA00022801"/>
    </source>
</evidence>
<evidence type="ECO:0000256" key="1">
    <source>
        <dbReference type="ARBA" id="ARBA00011073"/>
    </source>
</evidence>
<dbReference type="EMBL" id="UINC01004572">
    <property type="protein sequence ID" value="SVA15321.1"/>
    <property type="molecule type" value="Genomic_DNA"/>
</dbReference>
<dbReference type="PROSITE" id="PS00136">
    <property type="entry name" value="SUBTILASE_ASP"/>
    <property type="match status" value="1"/>
</dbReference>
<dbReference type="GO" id="GO:0004252">
    <property type="term" value="F:serine-type endopeptidase activity"/>
    <property type="evidence" value="ECO:0007669"/>
    <property type="project" value="InterPro"/>
</dbReference>
<dbReference type="InterPro" id="IPR000209">
    <property type="entry name" value="Peptidase_S8/S53_dom"/>
</dbReference>
<protein>
    <recommendedName>
        <fullName evidence="5">Peptidase S8/S53 domain-containing protein</fullName>
    </recommendedName>
</protein>